<evidence type="ECO:0000313" key="3">
    <source>
        <dbReference type="EMBL" id="KAF3592738.1"/>
    </source>
</evidence>
<evidence type="ECO:0000259" key="2">
    <source>
        <dbReference type="Pfam" id="PF03732"/>
    </source>
</evidence>
<feature type="compositionally biased region" description="Basic residues" evidence="1">
    <location>
        <begin position="385"/>
        <end position="396"/>
    </location>
</feature>
<feature type="region of interest" description="Disordered" evidence="1">
    <location>
        <begin position="1"/>
        <end position="22"/>
    </location>
</feature>
<dbReference type="Pfam" id="PF03732">
    <property type="entry name" value="Retrotrans_gag"/>
    <property type="match status" value="1"/>
</dbReference>
<protein>
    <recommendedName>
        <fullName evidence="2">Retrotransposon gag domain-containing protein</fullName>
    </recommendedName>
</protein>
<keyword evidence="4" id="KW-1185">Reference proteome</keyword>
<comment type="caution">
    <text evidence="3">The sequence shown here is derived from an EMBL/GenBank/DDBJ whole genome shotgun (WGS) entry which is preliminary data.</text>
</comment>
<organism evidence="3 4">
    <name type="scientific">Brassica cretica</name>
    <name type="common">Mustard</name>
    <dbReference type="NCBI Taxonomy" id="69181"/>
    <lineage>
        <taxon>Eukaryota</taxon>
        <taxon>Viridiplantae</taxon>
        <taxon>Streptophyta</taxon>
        <taxon>Embryophyta</taxon>
        <taxon>Tracheophyta</taxon>
        <taxon>Spermatophyta</taxon>
        <taxon>Magnoliopsida</taxon>
        <taxon>eudicotyledons</taxon>
        <taxon>Gunneridae</taxon>
        <taxon>Pentapetalae</taxon>
        <taxon>rosids</taxon>
        <taxon>malvids</taxon>
        <taxon>Brassicales</taxon>
        <taxon>Brassicaceae</taxon>
        <taxon>Brassiceae</taxon>
        <taxon>Brassica</taxon>
    </lineage>
</organism>
<dbReference type="Proteomes" id="UP000266723">
    <property type="component" value="Unassembled WGS sequence"/>
</dbReference>
<dbReference type="PANTHER" id="PTHR33223">
    <property type="entry name" value="CCHC-TYPE DOMAIN-CONTAINING PROTEIN"/>
    <property type="match status" value="1"/>
</dbReference>
<evidence type="ECO:0000256" key="1">
    <source>
        <dbReference type="SAM" id="MobiDB-lite"/>
    </source>
</evidence>
<dbReference type="PANTHER" id="PTHR33223:SF11">
    <property type="entry name" value="ELEMENT PROTEIN, PUTATIVE-RELATED"/>
    <property type="match status" value="1"/>
</dbReference>
<sequence>MVATHYTNKNLTRSETQIHKSAATHSPNFSTVHCGTVHHGIVPPMTDTICVETEKVEVLIIKGVVIHDVIDVAETIDFYLNREWYDWGSVDPFRGLPHENPRDLIKELEDLASVSKENEVSVDHIICKIFPYCLSGDAFSWFSQLQPRFLTCWEDIKTAFLNKFLYEAAATRQRKFDDMLDKMIKDQEKELMSRFSQMLDSTLKSIDISSCDPTSDGDREITMENFLEFEEFLELEDGEKLGDLDSKEAVGFHKEVKRIHDPVRIVVPCAVFEVEFPIPPDKGAHLSSYIKVLDNHQHVEASQRRLGFKDEVDKGPAEATSIDTDRIASNDTNKPESIDTFTSTSIDTFTSTWIDTHRVSEQKEYEVCRNLFDGGTITQSEKSGGNKRRNWKKRKMTTGIRSYH</sequence>
<dbReference type="EMBL" id="QGKV02000299">
    <property type="protein sequence ID" value="KAF3592738.1"/>
    <property type="molecule type" value="Genomic_DNA"/>
</dbReference>
<accession>A0ABQ7E692</accession>
<feature type="compositionally biased region" description="Polar residues" evidence="1">
    <location>
        <begin position="1"/>
        <end position="15"/>
    </location>
</feature>
<reference evidence="3 4" key="1">
    <citation type="journal article" date="2020" name="BMC Genomics">
        <title>Intraspecific diversification of the crop wild relative Brassica cretica Lam. using demographic model selection.</title>
        <authorList>
            <person name="Kioukis A."/>
            <person name="Michalopoulou V.A."/>
            <person name="Briers L."/>
            <person name="Pirintsos S."/>
            <person name="Studholme D.J."/>
            <person name="Pavlidis P."/>
            <person name="Sarris P.F."/>
        </authorList>
    </citation>
    <scope>NUCLEOTIDE SEQUENCE [LARGE SCALE GENOMIC DNA]</scope>
    <source>
        <strain evidence="4">cv. PFS-1207/04</strain>
    </source>
</reference>
<proteinExistence type="predicted"/>
<gene>
    <name evidence="3" type="ORF">DY000_02021634</name>
</gene>
<feature type="domain" description="Retrotransposon gag" evidence="2">
    <location>
        <begin position="128"/>
        <end position="176"/>
    </location>
</feature>
<dbReference type="InterPro" id="IPR005162">
    <property type="entry name" value="Retrotrans_gag_dom"/>
</dbReference>
<name>A0ABQ7E692_BRACR</name>
<feature type="region of interest" description="Disordered" evidence="1">
    <location>
        <begin position="377"/>
        <end position="404"/>
    </location>
</feature>
<evidence type="ECO:0000313" key="4">
    <source>
        <dbReference type="Proteomes" id="UP000266723"/>
    </source>
</evidence>